<evidence type="ECO:0000256" key="1">
    <source>
        <dbReference type="SAM" id="MobiDB-lite"/>
    </source>
</evidence>
<protein>
    <submittedName>
        <fullName evidence="2">Uncharacterized protein</fullName>
    </submittedName>
</protein>
<feature type="compositionally biased region" description="Basic and acidic residues" evidence="1">
    <location>
        <begin position="10"/>
        <end position="21"/>
    </location>
</feature>
<feature type="compositionally biased region" description="Basic and acidic residues" evidence="1">
    <location>
        <begin position="36"/>
        <end position="47"/>
    </location>
</feature>
<dbReference type="AlphaFoldDB" id="A0A7J9BTN3"/>
<feature type="compositionally biased region" description="Acidic residues" evidence="1">
    <location>
        <begin position="48"/>
        <end position="59"/>
    </location>
</feature>
<sequence length="59" mass="6598">MGGMVNAQERNLEAKQEKERPNPPPDMFMRLPSPGEIKEEDNNKNNDDGDIEDDVPSAS</sequence>
<keyword evidence="3" id="KW-1185">Reference proteome</keyword>
<proteinExistence type="predicted"/>
<evidence type="ECO:0000313" key="3">
    <source>
        <dbReference type="Proteomes" id="UP000593579"/>
    </source>
</evidence>
<organism evidence="2 3">
    <name type="scientific">Gossypium gossypioides</name>
    <name type="common">Mexican cotton</name>
    <name type="synonym">Selera gossypioides</name>
    <dbReference type="NCBI Taxonomy" id="34282"/>
    <lineage>
        <taxon>Eukaryota</taxon>
        <taxon>Viridiplantae</taxon>
        <taxon>Streptophyta</taxon>
        <taxon>Embryophyta</taxon>
        <taxon>Tracheophyta</taxon>
        <taxon>Spermatophyta</taxon>
        <taxon>Magnoliopsida</taxon>
        <taxon>eudicotyledons</taxon>
        <taxon>Gunneridae</taxon>
        <taxon>Pentapetalae</taxon>
        <taxon>rosids</taxon>
        <taxon>malvids</taxon>
        <taxon>Malvales</taxon>
        <taxon>Malvaceae</taxon>
        <taxon>Malvoideae</taxon>
        <taxon>Gossypium</taxon>
    </lineage>
</organism>
<comment type="caution">
    <text evidence="2">The sequence shown here is derived from an EMBL/GenBank/DDBJ whole genome shotgun (WGS) entry which is preliminary data.</text>
</comment>
<dbReference type="EMBL" id="JABEZY010000006">
    <property type="protein sequence ID" value="MBA0739562.1"/>
    <property type="molecule type" value="Genomic_DNA"/>
</dbReference>
<evidence type="ECO:0000313" key="2">
    <source>
        <dbReference type="EMBL" id="MBA0739562.1"/>
    </source>
</evidence>
<gene>
    <name evidence="2" type="ORF">Gogos_012823</name>
</gene>
<feature type="region of interest" description="Disordered" evidence="1">
    <location>
        <begin position="1"/>
        <end position="59"/>
    </location>
</feature>
<dbReference type="Proteomes" id="UP000593579">
    <property type="component" value="Unassembled WGS sequence"/>
</dbReference>
<reference evidence="2 3" key="1">
    <citation type="journal article" date="2019" name="Genome Biol. Evol.">
        <title>Insights into the evolution of the New World diploid cottons (Gossypium, subgenus Houzingenia) based on genome sequencing.</title>
        <authorList>
            <person name="Grover C.E."/>
            <person name="Arick M.A. 2nd"/>
            <person name="Thrash A."/>
            <person name="Conover J.L."/>
            <person name="Sanders W.S."/>
            <person name="Peterson D.G."/>
            <person name="Frelichowski J.E."/>
            <person name="Scheffler J.A."/>
            <person name="Scheffler B.E."/>
            <person name="Wendel J.F."/>
        </authorList>
    </citation>
    <scope>NUCLEOTIDE SEQUENCE [LARGE SCALE GENOMIC DNA]</scope>
    <source>
        <strain evidence="2">5</strain>
        <tissue evidence="2">Leaf</tissue>
    </source>
</reference>
<accession>A0A7J9BTN3</accession>
<name>A0A7J9BTN3_GOSGO</name>